<name>A0ABS1BVE3_9NEIS</name>
<dbReference type="Proteomes" id="UP000614058">
    <property type="component" value="Unassembled WGS sequence"/>
</dbReference>
<accession>A0ABS1BVE3</accession>
<reference evidence="2 3" key="1">
    <citation type="journal article" date="2021" name="Pathogens">
        <title>Isolation and Characterization of Kingella bonacorsii sp. nov., A Novel Kingella Species Detected in a Stable Periodontitis Subject.</title>
        <authorList>
            <person name="Antezack A."/>
            <person name="Boxberger M."/>
            <person name="Rolland C."/>
            <person name="Monnet-Corti V."/>
            <person name="La Scola B."/>
        </authorList>
    </citation>
    <scope>NUCLEOTIDE SEQUENCE [LARGE SCALE GENOMIC DNA]</scope>
    <source>
        <strain evidence="2 3">Marseille-Q4569</strain>
    </source>
</reference>
<feature type="domain" description="HTH cro/C1-type" evidence="1">
    <location>
        <begin position="14"/>
        <end position="60"/>
    </location>
</feature>
<dbReference type="SUPFAM" id="SSF47413">
    <property type="entry name" value="lambda repressor-like DNA-binding domains"/>
    <property type="match status" value="1"/>
</dbReference>
<gene>
    <name evidence="2" type="ORF">JDW22_11790</name>
</gene>
<keyword evidence="3" id="KW-1185">Reference proteome</keyword>
<organism evidence="2 3">
    <name type="scientific">Kingella bonacorsii</name>
    <dbReference type="NCBI Taxonomy" id="2796361"/>
    <lineage>
        <taxon>Bacteria</taxon>
        <taxon>Pseudomonadati</taxon>
        <taxon>Pseudomonadota</taxon>
        <taxon>Betaproteobacteria</taxon>
        <taxon>Neisseriales</taxon>
        <taxon>Neisseriaceae</taxon>
        <taxon>Kingella</taxon>
    </lineage>
</organism>
<dbReference type="Gene3D" id="1.10.260.40">
    <property type="entry name" value="lambda repressor-like DNA-binding domains"/>
    <property type="match status" value="1"/>
</dbReference>
<dbReference type="EMBL" id="JAEHNZ010000004">
    <property type="protein sequence ID" value="MBK0397237.1"/>
    <property type="molecule type" value="Genomic_DNA"/>
</dbReference>
<dbReference type="CDD" id="cd00093">
    <property type="entry name" value="HTH_XRE"/>
    <property type="match status" value="1"/>
</dbReference>
<dbReference type="RefSeq" id="WP_003793632.1">
    <property type="nucleotide sequence ID" value="NZ_JAEHNZ010000004.1"/>
</dbReference>
<proteinExistence type="predicted"/>
<evidence type="ECO:0000313" key="3">
    <source>
        <dbReference type="Proteomes" id="UP000614058"/>
    </source>
</evidence>
<sequence length="66" mass="7198">MQDAILLAANVIGSQASLAKELGVHPTTVNSWARGRNKIPAETAIKIEKLTNSVVTRQDLRPDLFE</sequence>
<dbReference type="Pfam" id="PF15943">
    <property type="entry name" value="YdaS_toxin"/>
    <property type="match status" value="1"/>
</dbReference>
<dbReference type="InterPro" id="IPR001387">
    <property type="entry name" value="Cro/C1-type_HTH"/>
</dbReference>
<dbReference type="PROSITE" id="PS50943">
    <property type="entry name" value="HTH_CROC1"/>
    <property type="match status" value="1"/>
</dbReference>
<evidence type="ECO:0000313" key="2">
    <source>
        <dbReference type="EMBL" id="MBK0397237.1"/>
    </source>
</evidence>
<dbReference type="GeneID" id="84907266"/>
<dbReference type="InterPro" id="IPR031856">
    <property type="entry name" value="YdaS_toxin-like"/>
</dbReference>
<evidence type="ECO:0000259" key="1">
    <source>
        <dbReference type="PROSITE" id="PS50943"/>
    </source>
</evidence>
<comment type="caution">
    <text evidence="2">The sequence shown here is derived from an EMBL/GenBank/DDBJ whole genome shotgun (WGS) entry which is preliminary data.</text>
</comment>
<dbReference type="InterPro" id="IPR010982">
    <property type="entry name" value="Lambda_DNA-bd_dom_sf"/>
</dbReference>
<protein>
    <submittedName>
        <fullName evidence="2">Helix-turn-helix domain-containing protein</fullName>
    </submittedName>
</protein>